<evidence type="ECO:0000259" key="2">
    <source>
        <dbReference type="PROSITE" id="PS50102"/>
    </source>
</evidence>
<reference evidence="4" key="1">
    <citation type="journal article" date="2021" name="Curr. Microbiol.">
        <title>Complete genome of nocamycin-producing strain Saccharothrix syringae NRRL B-16468 reveals the biosynthetic potential for secondary metabolites.</title>
        <authorList>
            <person name="Mo X."/>
            <person name="Yang S."/>
        </authorList>
    </citation>
    <scope>NUCLEOTIDE SEQUENCE [LARGE SCALE GENOMIC DNA]</scope>
    <source>
        <strain evidence="4">ATCC 51364 / DSM 43886 / JCM 6844 / KCTC 9398 / NBRC 14523 / NRRL B-16468 / INA 2240</strain>
    </source>
</reference>
<dbReference type="EMBL" id="CP034550">
    <property type="protein sequence ID" value="QFZ18678.1"/>
    <property type="molecule type" value="Genomic_DNA"/>
</dbReference>
<dbReference type="GO" id="GO:0003723">
    <property type="term" value="F:RNA binding"/>
    <property type="evidence" value="ECO:0007669"/>
    <property type="project" value="UniProtKB-KW"/>
</dbReference>
<dbReference type="KEGG" id="ssyi:EKG83_15470"/>
<gene>
    <name evidence="3" type="ORF">EKG83_15470</name>
</gene>
<protein>
    <submittedName>
        <fullName evidence="3">RNA-binding protein</fullName>
    </submittedName>
</protein>
<dbReference type="InterPro" id="IPR012677">
    <property type="entry name" value="Nucleotide-bd_a/b_plait_sf"/>
</dbReference>
<accession>A0A5Q0GXI5</accession>
<dbReference type="Proteomes" id="UP000325787">
    <property type="component" value="Chromosome"/>
</dbReference>
<dbReference type="InterPro" id="IPR052462">
    <property type="entry name" value="SLIRP/GR-RBP-like"/>
</dbReference>
<organism evidence="3 4">
    <name type="scientific">Saccharothrix syringae</name>
    <name type="common">Nocardiopsis syringae</name>
    <dbReference type="NCBI Taxonomy" id="103733"/>
    <lineage>
        <taxon>Bacteria</taxon>
        <taxon>Bacillati</taxon>
        <taxon>Actinomycetota</taxon>
        <taxon>Actinomycetes</taxon>
        <taxon>Pseudonocardiales</taxon>
        <taxon>Pseudonocardiaceae</taxon>
        <taxon>Saccharothrix</taxon>
    </lineage>
</organism>
<dbReference type="Gene3D" id="3.30.70.330">
    <property type="match status" value="1"/>
</dbReference>
<sequence>MATKLYVGNLAAHTSDEGLRNAFAEFGEVIDATVERDAETGNSRGFGFVEMGSPDAATAAIEGLHGRDLDGRSLAVREHRARPGR</sequence>
<dbReference type="InterPro" id="IPR035979">
    <property type="entry name" value="RBD_domain_sf"/>
</dbReference>
<evidence type="ECO:0000313" key="3">
    <source>
        <dbReference type="EMBL" id="QFZ18678.1"/>
    </source>
</evidence>
<dbReference type="RefSeq" id="WP_033433165.1">
    <property type="nucleotide sequence ID" value="NZ_CP034550.1"/>
</dbReference>
<keyword evidence="4" id="KW-1185">Reference proteome</keyword>
<evidence type="ECO:0000313" key="4">
    <source>
        <dbReference type="Proteomes" id="UP000325787"/>
    </source>
</evidence>
<name>A0A5Q0GXI5_SACSY</name>
<dbReference type="OrthoDB" id="9798855at2"/>
<evidence type="ECO:0000256" key="1">
    <source>
        <dbReference type="ARBA" id="ARBA00022884"/>
    </source>
</evidence>
<feature type="domain" description="RRM" evidence="2">
    <location>
        <begin position="3"/>
        <end position="81"/>
    </location>
</feature>
<proteinExistence type="predicted"/>
<keyword evidence="1" id="KW-0694">RNA-binding</keyword>
<dbReference type="AlphaFoldDB" id="A0A5Q0GXI5"/>
<dbReference type="SUPFAM" id="SSF54928">
    <property type="entry name" value="RNA-binding domain, RBD"/>
    <property type="match status" value="1"/>
</dbReference>
<dbReference type="SMART" id="SM00360">
    <property type="entry name" value="RRM"/>
    <property type="match status" value="1"/>
</dbReference>
<dbReference type="PROSITE" id="PS50102">
    <property type="entry name" value="RRM"/>
    <property type="match status" value="1"/>
</dbReference>
<dbReference type="PANTHER" id="PTHR48027">
    <property type="entry name" value="HETEROGENEOUS NUCLEAR RIBONUCLEOPROTEIN 87F-RELATED"/>
    <property type="match status" value="1"/>
</dbReference>
<dbReference type="Pfam" id="PF00076">
    <property type="entry name" value="RRM_1"/>
    <property type="match status" value="1"/>
</dbReference>
<dbReference type="InterPro" id="IPR000504">
    <property type="entry name" value="RRM_dom"/>
</dbReference>